<evidence type="ECO:0000256" key="1">
    <source>
        <dbReference type="ARBA" id="ARBA00004251"/>
    </source>
</evidence>
<proteinExistence type="predicted"/>
<evidence type="ECO:0000256" key="9">
    <source>
        <dbReference type="ARBA" id="ARBA00023180"/>
    </source>
</evidence>
<dbReference type="InterPro" id="IPR007110">
    <property type="entry name" value="Ig-like_dom"/>
</dbReference>
<dbReference type="GO" id="GO:0071222">
    <property type="term" value="P:cellular response to lipopolysaccharide"/>
    <property type="evidence" value="ECO:0007669"/>
    <property type="project" value="TreeGrafter"/>
</dbReference>
<dbReference type="InterPro" id="IPR013783">
    <property type="entry name" value="Ig-like_fold"/>
</dbReference>
<keyword evidence="2" id="KW-1003">Cell membrane</keyword>
<dbReference type="InterPro" id="IPR003599">
    <property type="entry name" value="Ig_sub"/>
</dbReference>
<dbReference type="Pfam" id="PF07686">
    <property type="entry name" value="V-set"/>
    <property type="match status" value="1"/>
</dbReference>
<name>A0A6P7LW17_BETSP</name>
<evidence type="ECO:0000256" key="12">
    <source>
        <dbReference type="SAM" id="SignalP"/>
    </source>
</evidence>
<dbReference type="GO" id="GO:0006955">
    <property type="term" value="P:immune response"/>
    <property type="evidence" value="ECO:0007669"/>
    <property type="project" value="TreeGrafter"/>
</dbReference>
<keyword evidence="8" id="KW-0675">Receptor</keyword>
<dbReference type="RefSeq" id="XP_028998093.2">
    <property type="nucleotide sequence ID" value="XM_029142260.3"/>
</dbReference>
<dbReference type="PROSITE" id="PS50835">
    <property type="entry name" value="IG_LIKE"/>
    <property type="match status" value="1"/>
</dbReference>
<keyword evidence="7" id="KW-1015">Disulfide bond</keyword>
<dbReference type="InterPro" id="IPR036179">
    <property type="entry name" value="Ig-like_dom_sf"/>
</dbReference>
<dbReference type="GeneID" id="114850356"/>
<feature type="chain" id="PRO_5040979030" evidence="12">
    <location>
        <begin position="21"/>
        <end position="184"/>
    </location>
</feature>
<evidence type="ECO:0000256" key="6">
    <source>
        <dbReference type="ARBA" id="ARBA00023136"/>
    </source>
</evidence>
<feature type="domain" description="Ig-like" evidence="13">
    <location>
        <begin position="11"/>
        <end position="125"/>
    </location>
</feature>
<reference evidence="15" key="1">
    <citation type="submission" date="2025-08" db="UniProtKB">
        <authorList>
            <consortium name="RefSeq"/>
        </authorList>
    </citation>
    <scope>IDENTIFICATION</scope>
</reference>
<accession>A0A6P7LW17</accession>
<evidence type="ECO:0000256" key="11">
    <source>
        <dbReference type="SAM" id="Phobius"/>
    </source>
</evidence>
<dbReference type="Gene3D" id="2.60.40.10">
    <property type="entry name" value="Immunoglobulins"/>
    <property type="match status" value="1"/>
</dbReference>
<evidence type="ECO:0000256" key="7">
    <source>
        <dbReference type="ARBA" id="ARBA00023157"/>
    </source>
</evidence>
<keyword evidence="5 11" id="KW-1133">Transmembrane helix</keyword>
<dbReference type="SUPFAM" id="SSF48726">
    <property type="entry name" value="Immunoglobulin"/>
    <property type="match status" value="1"/>
</dbReference>
<evidence type="ECO:0000256" key="5">
    <source>
        <dbReference type="ARBA" id="ARBA00022989"/>
    </source>
</evidence>
<keyword evidence="6 11" id="KW-0472">Membrane</keyword>
<dbReference type="PANTHER" id="PTHR25466:SF9">
    <property type="entry name" value="FIBRONECTIN TYPE-III DOMAIN-CONTAINING PROTEIN"/>
    <property type="match status" value="1"/>
</dbReference>
<gene>
    <name evidence="15" type="primary">LOC114850356</name>
</gene>
<dbReference type="GO" id="GO:0031295">
    <property type="term" value="P:T cell costimulation"/>
    <property type="evidence" value="ECO:0007669"/>
    <property type="project" value="TreeGrafter"/>
</dbReference>
<dbReference type="GO" id="GO:0009897">
    <property type="term" value="C:external side of plasma membrane"/>
    <property type="evidence" value="ECO:0007669"/>
    <property type="project" value="TreeGrafter"/>
</dbReference>
<dbReference type="GO" id="GO:0042102">
    <property type="term" value="P:positive regulation of T cell proliferation"/>
    <property type="evidence" value="ECO:0007669"/>
    <property type="project" value="TreeGrafter"/>
</dbReference>
<evidence type="ECO:0000256" key="4">
    <source>
        <dbReference type="ARBA" id="ARBA00022729"/>
    </source>
</evidence>
<dbReference type="GO" id="GO:0042130">
    <property type="term" value="P:negative regulation of T cell proliferation"/>
    <property type="evidence" value="ECO:0007669"/>
    <property type="project" value="TreeGrafter"/>
</dbReference>
<dbReference type="SMART" id="SM00409">
    <property type="entry name" value="IG"/>
    <property type="match status" value="1"/>
</dbReference>
<dbReference type="AlphaFoldDB" id="A0A6P7LW17"/>
<protein>
    <submittedName>
        <fullName evidence="15">Myelin protein P0-like</fullName>
    </submittedName>
</protein>
<evidence type="ECO:0000313" key="14">
    <source>
        <dbReference type="Proteomes" id="UP000515150"/>
    </source>
</evidence>
<dbReference type="Proteomes" id="UP000515150">
    <property type="component" value="Chromosome 2"/>
</dbReference>
<feature type="signal peptide" evidence="12">
    <location>
        <begin position="1"/>
        <end position="20"/>
    </location>
</feature>
<dbReference type="InterPro" id="IPR013106">
    <property type="entry name" value="Ig_V-set"/>
</dbReference>
<keyword evidence="9" id="KW-0325">Glycoprotein</keyword>
<evidence type="ECO:0000256" key="8">
    <source>
        <dbReference type="ARBA" id="ARBA00023170"/>
    </source>
</evidence>
<dbReference type="OrthoDB" id="9983389at2759"/>
<organism evidence="14 15">
    <name type="scientific">Betta splendens</name>
    <name type="common">Siamese fighting fish</name>
    <dbReference type="NCBI Taxonomy" id="158456"/>
    <lineage>
        <taxon>Eukaryota</taxon>
        <taxon>Metazoa</taxon>
        <taxon>Chordata</taxon>
        <taxon>Craniata</taxon>
        <taxon>Vertebrata</taxon>
        <taxon>Euteleostomi</taxon>
        <taxon>Actinopterygii</taxon>
        <taxon>Neopterygii</taxon>
        <taxon>Teleostei</taxon>
        <taxon>Neoteleostei</taxon>
        <taxon>Acanthomorphata</taxon>
        <taxon>Anabantaria</taxon>
        <taxon>Anabantiformes</taxon>
        <taxon>Anabantoidei</taxon>
        <taxon>Osphronemidae</taxon>
        <taxon>Betta</taxon>
    </lineage>
</organism>
<keyword evidence="10" id="KW-0393">Immunoglobulin domain</keyword>
<evidence type="ECO:0000256" key="3">
    <source>
        <dbReference type="ARBA" id="ARBA00022692"/>
    </source>
</evidence>
<dbReference type="InterPro" id="IPR051713">
    <property type="entry name" value="T-cell_Activation_Regulation"/>
</dbReference>
<sequence>MCDAGWTFIVPLCLVCSTVGDIKVKSGGDAVLWCLGSRNTTIKLLEWTKPDLNPDSIVFYYRGQHIFENYQHPYYRGRVELKDPQLKNGSFSVIVKNVTLNDTGTYECQVGYGDKPELINSTTLTITDSDPHEDGGGRNTTSNTPVGLVVGLTTAVLLLMLLAAVLVMYRRRKRPQTPAFSQTY</sequence>
<keyword evidence="4 12" id="KW-0732">Signal</keyword>
<dbReference type="PANTHER" id="PTHR25466">
    <property type="entry name" value="T-LYMPHOCYTE ACTIVATION ANTIGEN"/>
    <property type="match status" value="1"/>
</dbReference>
<evidence type="ECO:0000256" key="10">
    <source>
        <dbReference type="ARBA" id="ARBA00023319"/>
    </source>
</evidence>
<feature type="transmembrane region" description="Helical" evidence="11">
    <location>
        <begin position="148"/>
        <end position="169"/>
    </location>
</feature>
<dbReference type="InParanoid" id="A0A6P7LW17"/>
<keyword evidence="14" id="KW-1185">Reference proteome</keyword>
<evidence type="ECO:0000313" key="15">
    <source>
        <dbReference type="RefSeq" id="XP_028998093.2"/>
    </source>
</evidence>
<evidence type="ECO:0000256" key="2">
    <source>
        <dbReference type="ARBA" id="ARBA00022475"/>
    </source>
</evidence>
<dbReference type="KEGG" id="bspl:114850356"/>
<keyword evidence="3 11" id="KW-0812">Transmembrane</keyword>
<evidence type="ECO:0000259" key="13">
    <source>
        <dbReference type="PROSITE" id="PS50835"/>
    </source>
</evidence>
<comment type="subcellular location">
    <subcellularLocation>
        <location evidence="1">Cell membrane</location>
        <topology evidence="1">Single-pass type I membrane protein</topology>
    </subcellularLocation>
</comment>
<dbReference type="GO" id="GO:0007166">
    <property type="term" value="P:cell surface receptor signaling pathway"/>
    <property type="evidence" value="ECO:0007669"/>
    <property type="project" value="TreeGrafter"/>
</dbReference>